<dbReference type="Proteomes" id="UP000029078">
    <property type="component" value="Unassembled WGS sequence"/>
</dbReference>
<sequence length="102" mass="11508">MSYTPEQFMADSGITRDEVDAEKRRMLEEIRLYELKEARKAEHVTQKRLAQALGVSQKRISVIESGDVDHIKVDTLKRYLEGIGGTLHVTASLPGGKELRLV</sequence>
<dbReference type="SUPFAM" id="SSF47413">
    <property type="entry name" value="lambda repressor-like DNA-binding domains"/>
    <property type="match status" value="1"/>
</dbReference>
<dbReference type="SMART" id="SM00530">
    <property type="entry name" value="HTH_XRE"/>
    <property type="match status" value="1"/>
</dbReference>
<reference evidence="2 3" key="1">
    <citation type="submission" date="2014-03" db="EMBL/GenBank/DDBJ databases">
        <title>Genomics of Bifidobacteria.</title>
        <authorList>
            <person name="Ventura M."/>
            <person name="Milani C."/>
            <person name="Lugli G.A."/>
        </authorList>
    </citation>
    <scope>NUCLEOTIDE SEQUENCE [LARGE SCALE GENOMIC DNA]</scope>
    <source>
        <strain evidence="2 3">LMG 21811</strain>
    </source>
</reference>
<gene>
    <name evidence="2" type="ORF">BRUM_0085</name>
</gene>
<name>A0A087D478_BIFRU</name>
<dbReference type="InterPro" id="IPR010982">
    <property type="entry name" value="Lambda_DNA-bd_dom_sf"/>
</dbReference>
<dbReference type="EMBL" id="JGZL01000003">
    <property type="protein sequence ID" value="KFI90328.1"/>
    <property type="molecule type" value="Genomic_DNA"/>
</dbReference>
<dbReference type="Pfam" id="PF01381">
    <property type="entry name" value="HTH_3"/>
    <property type="match status" value="1"/>
</dbReference>
<protein>
    <submittedName>
        <fullName evidence="2">Helix-turn-helix domain protein</fullName>
    </submittedName>
</protein>
<dbReference type="CDD" id="cd00093">
    <property type="entry name" value="HTH_XRE"/>
    <property type="match status" value="1"/>
</dbReference>
<organism evidence="2 3">
    <name type="scientific">Bifidobacterium ruminantium</name>
    <dbReference type="NCBI Taxonomy" id="78346"/>
    <lineage>
        <taxon>Bacteria</taxon>
        <taxon>Bacillati</taxon>
        <taxon>Actinomycetota</taxon>
        <taxon>Actinomycetes</taxon>
        <taxon>Bifidobacteriales</taxon>
        <taxon>Bifidobacteriaceae</taxon>
        <taxon>Bifidobacterium</taxon>
    </lineage>
</organism>
<accession>A0A087D478</accession>
<dbReference type="STRING" id="78346.BRUM_0085"/>
<dbReference type="PROSITE" id="PS50943">
    <property type="entry name" value="HTH_CROC1"/>
    <property type="match status" value="1"/>
</dbReference>
<dbReference type="eggNOG" id="COG3620">
    <property type="taxonomic scope" value="Bacteria"/>
</dbReference>
<dbReference type="AlphaFoldDB" id="A0A087D478"/>
<dbReference type="GO" id="GO:0003677">
    <property type="term" value="F:DNA binding"/>
    <property type="evidence" value="ECO:0007669"/>
    <property type="project" value="InterPro"/>
</dbReference>
<evidence type="ECO:0000313" key="3">
    <source>
        <dbReference type="Proteomes" id="UP000029078"/>
    </source>
</evidence>
<keyword evidence="3" id="KW-1185">Reference proteome</keyword>
<feature type="domain" description="HTH cro/C1-type" evidence="1">
    <location>
        <begin position="35"/>
        <end position="90"/>
    </location>
</feature>
<comment type="caution">
    <text evidence="2">The sequence shown here is derived from an EMBL/GenBank/DDBJ whole genome shotgun (WGS) entry which is preliminary data.</text>
</comment>
<dbReference type="InterPro" id="IPR001387">
    <property type="entry name" value="Cro/C1-type_HTH"/>
</dbReference>
<dbReference type="RefSeq" id="WP_026646933.1">
    <property type="nucleotide sequence ID" value="NZ_JGZL01000003.1"/>
</dbReference>
<evidence type="ECO:0000259" key="1">
    <source>
        <dbReference type="PROSITE" id="PS50943"/>
    </source>
</evidence>
<dbReference type="Gene3D" id="1.10.260.40">
    <property type="entry name" value="lambda repressor-like DNA-binding domains"/>
    <property type="match status" value="1"/>
</dbReference>
<evidence type="ECO:0000313" key="2">
    <source>
        <dbReference type="EMBL" id="KFI90328.1"/>
    </source>
</evidence>
<proteinExistence type="predicted"/>